<keyword evidence="1" id="KW-0472">Membrane</keyword>
<keyword evidence="1" id="KW-0812">Transmembrane</keyword>
<name>A0A7J7LL94_9MAGN</name>
<keyword evidence="1" id="KW-1133">Transmembrane helix</keyword>
<dbReference type="AlphaFoldDB" id="A0A7J7LL94"/>
<proteinExistence type="predicted"/>
<organism evidence="2 3">
    <name type="scientific">Kingdonia uniflora</name>
    <dbReference type="NCBI Taxonomy" id="39325"/>
    <lineage>
        <taxon>Eukaryota</taxon>
        <taxon>Viridiplantae</taxon>
        <taxon>Streptophyta</taxon>
        <taxon>Embryophyta</taxon>
        <taxon>Tracheophyta</taxon>
        <taxon>Spermatophyta</taxon>
        <taxon>Magnoliopsida</taxon>
        <taxon>Ranunculales</taxon>
        <taxon>Circaeasteraceae</taxon>
        <taxon>Kingdonia</taxon>
    </lineage>
</organism>
<dbReference type="EMBL" id="JACGCM010002207">
    <property type="protein sequence ID" value="KAF6143339.1"/>
    <property type="molecule type" value="Genomic_DNA"/>
</dbReference>
<sequence>MATTRNQSRESRIRRKIEELRIRYFGYQPLHLPTPIPVSPTNHHMSYEEVMEAGDDYYQMVYFHYLLTFEAERQNGHRLLVEGVITIEDKVAGVRPRESCRMGSEFGGWFNFTSSSLLTADGHFELLLDVWVVKYRSTNGSDSGHLFEKVGISKQDKFQENPTTVEKPKKNRTAEMAASSGSAFALAFLWLLLLTIER</sequence>
<reference evidence="2 3" key="1">
    <citation type="journal article" date="2020" name="IScience">
        <title>Genome Sequencing of the Endangered Kingdonia uniflora (Circaeasteraceae, Ranunculales) Reveals Potential Mechanisms of Evolutionary Specialization.</title>
        <authorList>
            <person name="Sun Y."/>
            <person name="Deng T."/>
            <person name="Zhang A."/>
            <person name="Moore M.J."/>
            <person name="Landis J.B."/>
            <person name="Lin N."/>
            <person name="Zhang H."/>
            <person name="Zhang X."/>
            <person name="Huang J."/>
            <person name="Zhang X."/>
            <person name="Sun H."/>
            <person name="Wang H."/>
        </authorList>
    </citation>
    <scope>NUCLEOTIDE SEQUENCE [LARGE SCALE GENOMIC DNA]</scope>
    <source>
        <strain evidence="2">TB1705</strain>
        <tissue evidence="2">Leaf</tissue>
    </source>
</reference>
<evidence type="ECO:0000313" key="2">
    <source>
        <dbReference type="EMBL" id="KAF6143339.1"/>
    </source>
</evidence>
<comment type="caution">
    <text evidence="2">The sequence shown here is derived from an EMBL/GenBank/DDBJ whole genome shotgun (WGS) entry which is preliminary data.</text>
</comment>
<feature type="transmembrane region" description="Helical" evidence="1">
    <location>
        <begin position="176"/>
        <end position="196"/>
    </location>
</feature>
<gene>
    <name evidence="2" type="ORF">GIB67_001283</name>
</gene>
<evidence type="ECO:0000256" key="1">
    <source>
        <dbReference type="SAM" id="Phobius"/>
    </source>
</evidence>
<accession>A0A7J7LL94</accession>
<dbReference type="Proteomes" id="UP000541444">
    <property type="component" value="Unassembled WGS sequence"/>
</dbReference>
<protein>
    <submittedName>
        <fullName evidence="2">Uncharacterized protein</fullName>
    </submittedName>
</protein>
<evidence type="ECO:0000313" key="3">
    <source>
        <dbReference type="Proteomes" id="UP000541444"/>
    </source>
</evidence>
<keyword evidence="3" id="KW-1185">Reference proteome</keyword>